<reference evidence="1 2" key="1">
    <citation type="submission" date="2023-08" db="EMBL/GenBank/DDBJ databases">
        <title>Genomic and mutational analysis of Pseudomonas syringae pv. tagetis EB037 pathogenicity on sunflower.</title>
        <authorList>
            <person name="Maul J.E."/>
        </authorList>
    </citation>
    <scope>NUCLEOTIDE SEQUENCE [LARGE SCALE GENOMIC DNA]</scope>
    <source>
        <strain evidence="1 2">EB037_T1</strain>
    </source>
</reference>
<evidence type="ECO:0000313" key="1">
    <source>
        <dbReference type="EMBL" id="MFH7519283.1"/>
    </source>
</evidence>
<feature type="non-terminal residue" evidence="1">
    <location>
        <position position="79"/>
    </location>
</feature>
<dbReference type="Proteomes" id="UP001610657">
    <property type="component" value="Unassembled WGS sequence"/>
</dbReference>
<organism evidence="1 2">
    <name type="scientific">Pseudomonas syringae pv. tagetis</name>
    <dbReference type="NCBI Taxonomy" id="129140"/>
    <lineage>
        <taxon>Bacteria</taxon>
        <taxon>Pseudomonadati</taxon>
        <taxon>Pseudomonadota</taxon>
        <taxon>Gammaproteobacteria</taxon>
        <taxon>Pseudomonadales</taxon>
        <taxon>Pseudomonadaceae</taxon>
        <taxon>Pseudomonas</taxon>
    </lineage>
</organism>
<comment type="caution">
    <text evidence="1">The sequence shown here is derived from an EMBL/GenBank/DDBJ whole genome shotgun (WGS) entry which is preliminary data.</text>
</comment>
<feature type="non-terminal residue" evidence="1">
    <location>
        <position position="1"/>
    </location>
</feature>
<keyword evidence="2" id="KW-1185">Reference proteome</keyword>
<evidence type="ECO:0000313" key="2">
    <source>
        <dbReference type="Proteomes" id="UP001610657"/>
    </source>
</evidence>
<proteinExistence type="predicted"/>
<protein>
    <submittedName>
        <fullName evidence="1">Uncharacterized protein</fullName>
    </submittedName>
</protein>
<gene>
    <name evidence="1" type="ORF">RA271_29750</name>
</gene>
<accession>A0ABW7NWP2</accession>
<dbReference type="EMBL" id="JAVCQK010000648">
    <property type="protein sequence ID" value="MFH7519283.1"/>
    <property type="molecule type" value="Genomic_DNA"/>
</dbReference>
<name>A0ABW7NWP2_9PSED</name>
<dbReference type="RefSeq" id="WP_395577976.1">
    <property type="nucleotide sequence ID" value="NZ_JAVCQK010000648.1"/>
</dbReference>
<sequence>SIDGLDLAMFQQQTLLTEQLTLCEYSLRYFAEAGAGFDQIHPIRCRTESEADSIHLMTSQQAERVAGDAVNLQGAEQIM</sequence>